<evidence type="ECO:0000256" key="1">
    <source>
        <dbReference type="SAM" id="MobiDB-lite"/>
    </source>
</evidence>
<reference evidence="4" key="1">
    <citation type="journal article" date="2019" name="Int. J. Syst. Evol. Microbiol.">
        <title>The Global Catalogue of Microorganisms (GCM) 10K type strain sequencing project: providing services to taxonomists for standard genome sequencing and annotation.</title>
        <authorList>
            <consortium name="The Broad Institute Genomics Platform"/>
            <consortium name="The Broad Institute Genome Sequencing Center for Infectious Disease"/>
            <person name="Wu L."/>
            <person name="Ma J."/>
        </authorList>
    </citation>
    <scope>NUCLEOTIDE SEQUENCE [LARGE SCALE GENOMIC DNA]</scope>
    <source>
        <strain evidence="4">JCM 31696</strain>
    </source>
</reference>
<organism evidence="3 4">
    <name type="scientific">Actinomadura adrarensis</name>
    <dbReference type="NCBI Taxonomy" id="1819600"/>
    <lineage>
        <taxon>Bacteria</taxon>
        <taxon>Bacillati</taxon>
        <taxon>Actinomycetota</taxon>
        <taxon>Actinomycetes</taxon>
        <taxon>Streptosporangiales</taxon>
        <taxon>Thermomonosporaceae</taxon>
        <taxon>Actinomadura</taxon>
    </lineage>
</organism>
<feature type="transmembrane region" description="Helical" evidence="2">
    <location>
        <begin position="47"/>
        <end position="65"/>
    </location>
</feature>
<evidence type="ECO:0000313" key="3">
    <source>
        <dbReference type="EMBL" id="MFD0852521.1"/>
    </source>
</evidence>
<feature type="region of interest" description="Disordered" evidence="1">
    <location>
        <begin position="80"/>
        <end position="102"/>
    </location>
</feature>
<dbReference type="EMBL" id="JBHTIR010001415">
    <property type="protein sequence ID" value="MFD0852521.1"/>
    <property type="molecule type" value="Genomic_DNA"/>
</dbReference>
<evidence type="ECO:0000313" key="4">
    <source>
        <dbReference type="Proteomes" id="UP001597083"/>
    </source>
</evidence>
<sequence length="102" mass="12171">MKNNHRWLDEPRNVDRIVYGLSALCALLFLADLLYTKHPHFEFEHFFGFHALYGFVGSVTLVLVAKQLRRVLMRDEDYYEREHEGNRERGRDADTERGRDDD</sequence>
<keyword evidence="2" id="KW-1133">Transmembrane helix</keyword>
<name>A0ABW3CDN9_9ACTN</name>
<accession>A0ABW3CDN9</accession>
<feature type="transmembrane region" description="Helical" evidence="2">
    <location>
        <begin position="16"/>
        <end position="35"/>
    </location>
</feature>
<comment type="caution">
    <text evidence="3">The sequence shown here is derived from an EMBL/GenBank/DDBJ whole genome shotgun (WGS) entry which is preliminary data.</text>
</comment>
<proteinExistence type="predicted"/>
<keyword evidence="4" id="KW-1185">Reference proteome</keyword>
<keyword evidence="2" id="KW-0812">Transmembrane</keyword>
<keyword evidence="2" id="KW-0472">Membrane</keyword>
<gene>
    <name evidence="3" type="ORF">ACFQ07_09820</name>
</gene>
<evidence type="ECO:0000256" key="2">
    <source>
        <dbReference type="SAM" id="Phobius"/>
    </source>
</evidence>
<dbReference type="Proteomes" id="UP001597083">
    <property type="component" value="Unassembled WGS sequence"/>
</dbReference>
<protein>
    <submittedName>
        <fullName evidence="3">Uncharacterized protein</fullName>
    </submittedName>
</protein>